<organism evidence="13 14">
    <name type="scientific">Schizosaccharomyces osmophilus</name>
    <dbReference type="NCBI Taxonomy" id="2545709"/>
    <lineage>
        <taxon>Eukaryota</taxon>
        <taxon>Fungi</taxon>
        <taxon>Dikarya</taxon>
        <taxon>Ascomycota</taxon>
        <taxon>Taphrinomycotina</taxon>
        <taxon>Schizosaccharomycetes</taxon>
        <taxon>Schizosaccharomycetales</taxon>
        <taxon>Schizosaccharomycetaceae</taxon>
        <taxon>Schizosaccharomyces</taxon>
    </lineage>
</organism>
<dbReference type="InterPro" id="IPR036866">
    <property type="entry name" value="RibonucZ/Hydroxyglut_hydro"/>
</dbReference>
<accession>A0AAE9W8T2</accession>
<comment type="similarity">
    <text evidence="3">Belongs to the RNase Z family.</text>
</comment>
<feature type="compositionally biased region" description="Low complexity" evidence="11">
    <location>
        <begin position="198"/>
        <end position="216"/>
    </location>
</feature>
<name>A0AAE9W8T2_9SCHI</name>
<keyword evidence="8 13" id="KW-0255">Endonuclease</keyword>
<dbReference type="InterPro" id="IPR047151">
    <property type="entry name" value="RNZ2-like"/>
</dbReference>
<dbReference type="EMBL" id="CP115611">
    <property type="protein sequence ID" value="WBW71835.1"/>
    <property type="molecule type" value="Genomic_DNA"/>
</dbReference>
<dbReference type="GO" id="GO:0046872">
    <property type="term" value="F:metal ion binding"/>
    <property type="evidence" value="ECO:0007669"/>
    <property type="project" value="UniProtKB-KW"/>
</dbReference>
<dbReference type="Gene3D" id="3.60.15.10">
    <property type="entry name" value="Ribonuclease Z/Hydroxyacylglutathione hydrolase-like"/>
    <property type="match status" value="2"/>
</dbReference>
<dbReference type="PANTHER" id="PTHR12553">
    <property type="entry name" value="ZINC PHOSPHODIESTERASE ELAC PROTEIN 2"/>
    <property type="match status" value="1"/>
</dbReference>
<feature type="domain" description="Metallo-beta-lactamase" evidence="12">
    <location>
        <begin position="515"/>
        <end position="713"/>
    </location>
</feature>
<reference evidence="13 14" key="1">
    <citation type="journal article" date="2023" name="G3 (Bethesda)">
        <title>A high-quality reference genome for the fission yeast Schizosaccharomyces osmophilus.</title>
        <authorList>
            <person name="Jia G.S."/>
            <person name="Zhang W.C."/>
            <person name="Liang Y."/>
            <person name="Liu X.H."/>
            <person name="Rhind N."/>
            <person name="Pidoux A."/>
            <person name="Brysch-Herzberg M."/>
            <person name="Du L.L."/>
        </authorList>
    </citation>
    <scope>NUCLEOTIDE SEQUENCE [LARGE SCALE GENOMIC DNA]</scope>
    <source>
        <strain evidence="13 14">CBS 15793</strain>
    </source>
</reference>
<evidence type="ECO:0000256" key="10">
    <source>
        <dbReference type="ARBA" id="ARBA00022833"/>
    </source>
</evidence>
<dbReference type="SMART" id="SM00849">
    <property type="entry name" value="Lactamase_B"/>
    <property type="match status" value="1"/>
</dbReference>
<gene>
    <name evidence="13" type="primary">trz1</name>
    <name evidence="13" type="ORF">SOMG_01550</name>
</gene>
<feature type="region of interest" description="Disordered" evidence="11">
    <location>
        <begin position="190"/>
        <end position="216"/>
    </location>
</feature>
<dbReference type="PANTHER" id="PTHR12553:SF73">
    <property type="entry name" value="RIBONUCLEASE Z 1"/>
    <property type="match status" value="1"/>
</dbReference>
<dbReference type="InterPro" id="IPR027794">
    <property type="entry name" value="tRNase_Z_dom"/>
</dbReference>
<sequence>MSKNPTFRATKNFHLQFLTVNSRDTSVIPCVHLFFDSKRYIFGSIGEGCQRAILSQQLKLSKIKDVFLCHGGRVLLESPSSLSSSSVSSVSSPGPLTNTESNSKVDWWDSCGGLIGFLLSMNDACDLPQGENPFTLHGPSEIHYYMSCMRHFTYHTNVDLTIQGYTASSAPEYVDENIRVTPVVISLPSSGRKRKYSDSPALSSTDTTSATSDSTPHWFTHSSNDTAFVVDNALYNTPPPLEEQSPQIFISYIVQSHPSPGKFDAKKAKSLGITKGVDCGKLAKGESITLDNGSTVYPDDVIGSPVPGSTFFFIHCTHESLIDNLIQQPQWSTAPEPVCIIHSVSDEVFNNQKYKQWITSLSTKASNILSPTKAIETVNYPRSASAITALNMLDDSSFPLGKNCHQGNLDSLKRDGFVIACPKMKFMFGKNPGIEYPEAGMDVSQLRNNISEEKPDYKGLVTKSQLLNSSLNLPKDFAGSEIQFCTLGTGSAMPSLYRNVSSNFVKIPKRTSGRDNDSAKVVSSTNNILLDCGEGTLGRLARQYGDSLNDEISSLKWIYISHMHADHHAGVIGVLKLWFSISSTSSKLFLCGPPQFESWLEDYSKLDKLDLSRIVFLSNSAVRRDRSLTDADQIKYRMLLQELDFASFETVAAVHCPFSYCTQFTGNEGWKIAYSGDTRPSEEFIEIGTGATVVIHEATLEDSMQEIAVRKQHSTYSEALRVGQRMNAKSIILTHFSQRYPKLPEVNLTDQQLNVALAFDGMCFKAYEIPKFRNYIEPLAHLFTDDGVTDC</sequence>
<evidence type="ECO:0000259" key="12">
    <source>
        <dbReference type="SMART" id="SM00849"/>
    </source>
</evidence>
<evidence type="ECO:0000256" key="8">
    <source>
        <dbReference type="ARBA" id="ARBA00022759"/>
    </source>
</evidence>
<evidence type="ECO:0000256" key="3">
    <source>
        <dbReference type="ARBA" id="ARBA00007823"/>
    </source>
</evidence>
<evidence type="ECO:0000313" key="14">
    <source>
        <dbReference type="Proteomes" id="UP001212411"/>
    </source>
</evidence>
<comment type="catalytic activity">
    <reaction evidence="1">
        <text>Endonucleolytic cleavage of RNA, removing extra 3' nucleotides from tRNA precursor, generating 3' termini of tRNAs. A 3'-hydroxy group is left at the tRNA terminus and a 5'-phosphoryl group is left at the trailer molecule.</text>
        <dbReference type="EC" id="3.1.26.11"/>
    </reaction>
</comment>
<dbReference type="EC" id="3.1.26.11" evidence="4"/>
<keyword evidence="9" id="KW-0378">Hydrolase</keyword>
<dbReference type="Pfam" id="PF13691">
    <property type="entry name" value="Lactamase_B_4"/>
    <property type="match status" value="1"/>
</dbReference>
<keyword evidence="5" id="KW-0819">tRNA processing</keyword>
<evidence type="ECO:0000313" key="13">
    <source>
        <dbReference type="EMBL" id="WBW71835.1"/>
    </source>
</evidence>
<dbReference type="InterPro" id="IPR001279">
    <property type="entry name" value="Metallo-B-lactamas"/>
</dbReference>
<keyword evidence="14" id="KW-1185">Reference proteome</keyword>
<proteinExistence type="inferred from homology"/>
<evidence type="ECO:0000256" key="6">
    <source>
        <dbReference type="ARBA" id="ARBA00022722"/>
    </source>
</evidence>
<dbReference type="RefSeq" id="XP_056036078.1">
    <property type="nucleotide sequence ID" value="XM_056180343.1"/>
</dbReference>
<evidence type="ECO:0000256" key="4">
    <source>
        <dbReference type="ARBA" id="ARBA00012477"/>
    </source>
</evidence>
<dbReference type="GO" id="GO:0042781">
    <property type="term" value="F:3'-tRNA processing endoribonuclease activity"/>
    <property type="evidence" value="ECO:0007669"/>
    <property type="project" value="UniProtKB-EC"/>
</dbReference>
<feature type="compositionally biased region" description="Low complexity" evidence="11">
    <location>
        <begin position="78"/>
        <end position="96"/>
    </location>
</feature>
<comment type="cofactor">
    <cofactor evidence="2">
        <name>Zn(2+)</name>
        <dbReference type="ChEBI" id="CHEBI:29105"/>
    </cofactor>
</comment>
<feature type="region of interest" description="Disordered" evidence="11">
    <location>
        <begin position="78"/>
        <end position="101"/>
    </location>
</feature>
<keyword evidence="6" id="KW-0540">Nuclease</keyword>
<keyword evidence="10" id="KW-0862">Zinc</keyword>
<dbReference type="SUPFAM" id="SSF56281">
    <property type="entry name" value="Metallo-hydrolase/oxidoreductase"/>
    <property type="match status" value="2"/>
</dbReference>
<evidence type="ECO:0000256" key="2">
    <source>
        <dbReference type="ARBA" id="ARBA00001947"/>
    </source>
</evidence>
<protein>
    <recommendedName>
        <fullName evidence="4">ribonuclease Z</fullName>
        <ecNumber evidence="4">3.1.26.11</ecNumber>
    </recommendedName>
</protein>
<dbReference type="GeneID" id="80875032"/>
<dbReference type="Proteomes" id="UP001212411">
    <property type="component" value="Chromosome 1"/>
</dbReference>
<evidence type="ECO:0000256" key="5">
    <source>
        <dbReference type="ARBA" id="ARBA00022694"/>
    </source>
</evidence>
<evidence type="ECO:0000256" key="9">
    <source>
        <dbReference type="ARBA" id="ARBA00022801"/>
    </source>
</evidence>
<evidence type="ECO:0000256" key="11">
    <source>
        <dbReference type="SAM" id="MobiDB-lite"/>
    </source>
</evidence>
<evidence type="ECO:0000256" key="7">
    <source>
        <dbReference type="ARBA" id="ARBA00022723"/>
    </source>
</evidence>
<dbReference type="CDD" id="cd07718">
    <property type="entry name" value="RNaseZ_ELAC1_ELAC2-C-term-like_MBL-fold"/>
    <property type="match status" value="1"/>
</dbReference>
<evidence type="ECO:0000256" key="1">
    <source>
        <dbReference type="ARBA" id="ARBA00000402"/>
    </source>
</evidence>
<keyword evidence="7" id="KW-0479">Metal-binding</keyword>
<dbReference type="AlphaFoldDB" id="A0AAE9W8T2"/>
<dbReference type="Pfam" id="PF12706">
    <property type="entry name" value="Lactamase_B_2"/>
    <property type="match status" value="1"/>
</dbReference>
<dbReference type="KEGG" id="som:SOMG_01550"/>